<dbReference type="Proteomes" id="UP000027153">
    <property type="component" value="Unassembled WGS sequence"/>
</dbReference>
<proteinExistence type="predicted"/>
<reference evidence="1 2" key="1">
    <citation type="journal article" date="2013" name="Nature">
        <title>Anaerobic oxidation of methane coupled to nitrate reduction in a novel archaeal lineage.</title>
        <authorList>
            <person name="Haroon M.F."/>
            <person name="Hu S."/>
            <person name="Shi Y."/>
            <person name="Imelfort M."/>
            <person name="Keller J."/>
            <person name="Hugenholtz P."/>
            <person name="Yuan Z."/>
            <person name="Tyson G.W."/>
        </authorList>
    </citation>
    <scope>NUCLEOTIDE SEQUENCE [LARGE SCALE GENOMIC DNA]</scope>
    <source>
        <strain evidence="1 2">ANME-2d</strain>
    </source>
</reference>
<comment type="caution">
    <text evidence="1">The sequence shown here is derived from an EMBL/GenBank/DDBJ whole genome shotgun (WGS) entry which is preliminary data.</text>
</comment>
<evidence type="ECO:0000313" key="1">
    <source>
        <dbReference type="EMBL" id="KCZ70963.1"/>
    </source>
</evidence>
<name>A0A062V2Z8_9EURY</name>
<evidence type="ECO:0000313" key="2">
    <source>
        <dbReference type="Proteomes" id="UP000027153"/>
    </source>
</evidence>
<protein>
    <submittedName>
        <fullName evidence="1">Uncharacterized protein</fullName>
    </submittedName>
</protein>
<accession>A0A062V2Z8</accession>
<organism evidence="1 2">
    <name type="scientific">Candidatus Methanoperedens nitratireducens</name>
    <dbReference type="NCBI Taxonomy" id="1392998"/>
    <lineage>
        <taxon>Archaea</taxon>
        <taxon>Methanobacteriati</taxon>
        <taxon>Methanobacteriota</taxon>
        <taxon>Stenosarchaea group</taxon>
        <taxon>Methanomicrobia</taxon>
        <taxon>Methanosarcinales</taxon>
        <taxon>ANME-2 cluster</taxon>
        <taxon>Candidatus Methanoperedentaceae</taxon>
        <taxon>Candidatus Methanoperedens</taxon>
    </lineage>
</organism>
<gene>
    <name evidence="1" type="ORF">ANME2D_02992</name>
</gene>
<dbReference type="RefSeq" id="WP_048093023.1">
    <property type="nucleotide sequence ID" value="NZ_JMIY01000007.1"/>
</dbReference>
<keyword evidence="2" id="KW-1185">Reference proteome</keyword>
<dbReference type="AlphaFoldDB" id="A0A062V2Z8"/>
<sequence>MNTVANLDELKLEIKRELRQEILAEVLDIIRDEFYPPEEKIRKEFIKKVEEAERRVKEGKFSRYTTEEFEKKFL</sequence>
<dbReference type="EMBL" id="JMIY01000007">
    <property type="protein sequence ID" value="KCZ70963.1"/>
    <property type="molecule type" value="Genomic_DNA"/>
</dbReference>